<feature type="domain" description="GAIN-B" evidence="10">
    <location>
        <begin position="170"/>
        <end position="330"/>
    </location>
</feature>
<evidence type="ECO:0000256" key="1">
    <source>
        <dbReference type="ARBA" id="ARBA00004141"/>
    </source>
</evidence>
<proteinExistence type="inferred from homology"/>
<feature type="transmembrane region" description="Helical" evidence="9">
    <location>
        <begin position="379"/>
        <end position="400"/>
    </location>
</feature>
<dbReference type="PRINTS" id="PR01695">
    <property type="entry name" value="IGHEPTARCPTR"/>
</dbReference>
<dbReference type="SMART" id="SM00303">
    <property type="entry name" value="GPS"/>
    <property type="match status" value="1"/>
</dbReference>
<evidence type="ECO:0000313" key="12">
    <source>
        <dbReference type="Ensembl" id="ENSCLMP00005015588.1"/>
    </source>
</evidence>
<keyword evidence="6 9" id="KW-0472">Membrane</keyword>
<feature type="transmembrane region" description="Helical" evidence="9">
    <location>
        <begin position="503"/>
        <end position="528"/>
    </location>
</feature>
<dbReference type="GO" id="GO:0007166">
    <property type="term" value="P:cell surface receptor signaling pathway"/>
    <property type="evidence" value="ECO:0007669"/>
    <property type="project" value="InterPro"/>
</dbReference>
<feature type="transmembrane region" description="Helical" evidence="9">
    <location>
        <begin position="339"/>
        <end position="358"/>
    </location>
</feature>
<feature type="transmembrane region" description="Helical" evidence="9">
    <location>
        <begin position="420"/>
        <end position="445"/>
    </location>
</feature>
<dbReference type="FunFam" id="1.20.1070.10:FF:000058">
    <property type="entry name" value="Adhesion G protein-coupled receptor F5"/>
    <property type="match status" value="1"/>
</dbReference>
<evidence type="ECO:0000313" key="13">
    <source>
        <dbReference type="Proteomes" id="UP000694565"/>
    </source>
</evidence>
<evidence type="ECO:0000259" key="11">
    <source>
        <dbReference type="PROSITE" id="PS50261"/>
    </source>
</evidence>
<dbReference type="PANTHER" id="PTHR45813">
    <property type="entry name" value="IG-LIKE DOMAIN-CONTAINING PROTEIN"/>
    <property type="match status" value="1"/>
</dbReference>
<dbReference type="InterPro" id="IPR051587">
    <property type="entry name" value="Adhesion_GPCR"/>
</dbReference>
<comment type="subcellular location">
    <subcellularLocation>
        <location evidence="1">Membrane</location>
        <topology evidence="1">Multi-pass membrane protein</topology>
    </subcellularLocation>
</comment>
<dbReference type="InterPro" id="IPR046338">
    <property type="entry name" value="GAIN_dom_sf"/>
</dbReference>
<evidence type="ECO:0000256" key="9">
    <source>
        <dbReference type="SAM" id="Phobius"/>
    </source>
</evidence>
<comment type="similarity">
    <text evidence="2">Belongs to the G-protein coupled receptor 2 family. Adhesion G-protein coupled receptor (ADGR) subfamily.</text>
</comment>
<name>A0A8C2XAW9_CYCLU</name>
<dbReference type="InterPro" id="IPR000203">
    <property type="entry name" value="GPS"/>
</dbReference>
<dbReference type="GO" id="GO:0016020">
    <property type="term" value="C:membrane"/>
    <property type="evidence" value="ECO:0007669"/>
    <property type="project" value="UniProtKB-SubCell"/>
</dbReference>
<feature type="domain" description="G-protein coupled receptors family 2 profile 2" evidence="11">
    <location>
        <begin position="337"/>
        <end position="603"/>
    </location>
</feature>
<feature type="transmembrane region" description="Helical" evidence="9">
    <location>
        <begin position="457"/>
        <end position="483"/>
    </location>
</feature>
<keyword evidence="8" id="KW-0325">Glycoprotein</keyword>
<evidence type="ECO:0000256" key="5">
    <source>
        <dbReference type="ARBA" id="ARBA00022989"/>
    </source>
</evidence>
<evidence type="ECO:0000256" key="7">
    <source>
        <dbReference type="ARBA" id="ARBA00023157"/>
    </source>
</evidence>
<protein>
    <recommendedName>
        <fullName evidence="14">Adhesion G protein-coupled receptor F5</fullName>
    </recommendedName>
</protein>
<dbReference type="PRINTS" id="PR00249">
    <property type="entry name" value="GPCRSECRETIN"/>
</dbReference>
<dbReference type="Gene3D" id="1.20.1070.10">
    <property type="entry name" value="Rhodopsin 7-helix transmembrane proteins"/>
    <property type="match status" value="1"/>
</dbReference>
<dbReference type="InterPro" id="IPR000832">
    <property type="entry name" value="GPCR_2_secretin-like"/>
</dbReference>
<dbReference type="PROSITE" id="PS50261">
    <property type="entry name" value="G_PROTEIN_RECEP_F2_4"/>
    <property type="match status" value="1"/>
</dbReference>
<feature type="transmembrane region" description="Helical" evidence="9">
    <location>
        <begin position="579"/>
        <end position="602"/>
    </location>
</feature>
<dbReference type="GeneTree" id="ENSGT00940000154603"/>
<keyword evidence="4" id="KW-0732">Signal</keyword>
<reference evidence="12" key="2">
    <citation type="submission" date="2025-09" db="UniProtKB">
        <authorList>
            <consortium name="Ensembl"/>
        </authorList>
    </citation>
    <scope>IDENTIFICATION</scope>
</reference>
<accession>A0A8C2XAW9</accession>
<sequence length="663" mass="73321">GREDDISTIRCEKGQEGFKTAHCVSVTWILLVDTCILTEINELFINSMVGDQLCHFTNMSLQLHSTSDLDPANVEDFVAKLNMTVRKEQTEIVKSSATISAIVDIIGNIVMCVLFDTEMSLHLQGVLETVDVIISDDSRESWTFLNQNDTNNSSSNLLSALEGLAGGLVGEVSFASKRILLNRTTFNNSFTADLNSTITIDLPNTNFINVFITTITFPTLNNVMPVRNTLDASLFNATSNETVIDNAINGAVVLVQINATIPNVTLSYNKLNKSLSEVPQCVFWNFSLFNNRGAWDDDGCRFVSDINNTVTCFCNHLTSFSILMSTDIPPPELREALDIITYVGVAISLASLVICLIIEGYVWKAVTRNITAFMRHVSIINTAVSLLIADICFIIGASLAKNPLENPGEDYEVPVGPCSTATFFMHFFYLALLFWMLVSGLLLFYRTVMVFSHMSRSTMLGIGFLLGYGCPLIIAVITVAVTAPGKEYIRKDNACWLNWFETHALLALVIPALIIVSINIIIVIVVLFKMLRRGVGDAAQRDERHTLLVILRCVVILTPLFGLTWSLGIGTMISSTNKGIHIAFAFFNSLQGFFILVFGTLFDSKVSLLQRNSLTCSLKSTSLESENSLQCQTCCHFKVLLLLNIPNYTVVEHTDIDMISQFI</sequence>
<dbReference type="Gene3D" id="2.60.220.50">
    <property type="match status" value="1"/>
</dbReference>
<evidence type="ECO:0008006" key="14">
    <source>
        <dbReference type="Google" id="ProtNLM"/>
    </source>
</evidence>
<keyword evidence="3 9" id="KW-0812">Transmembrane</keyword>
<dbReference type="InterPro" id="IPR017981">
    <property type="entry name" value="GPCR_2-like_7TM"/>
</dbReference>
<evidence type="ECO:0000256" key="8">
    <source>
        <dbReference type="ARBA" id="ARBA00023180"/>
    </source>
</evidence>
<keyword evidence="5 9" id="KW-1133">Transmembrane helix</keyword>
<dbReference type="InterPro" id="IPR057244">
    <property type="entry name" value="GAIN_B"/>
</dbReference>
<dbReference type="Proteomes" id="UP000694565">
    <property type="component" value="Unplaced"/>
</dbReference>
<dbReference type="GO" id="GO:0004930">
    <property type="term" value="F:G protein-coupled receptor activity"/>
    <property type="evidence" value="ECO:0007669"/>
    <property type="project" value="InterPro"/>
</dbReference>
<keyword evidence="7" id="KW-1015">Disulfide bond</keyword>
<dbReference type="PANTHER" id="PTHR45813:SF4">
    <property type="entry name" value="ADHESION G PROTEIN-COUPLED RECEPTOR F5"/>
    <property type="match status" value="1"/>
</dbReference>
<dbReference type="Ensembl" id="ENSCLMT00005016553.1">
    <property type="protein sequence ID" value="ENSCLMP00005015588.1"/>
    <property type="gene ID" value="ENSCLMG00005008106.1"/>
</dbReference>
<dbReference type="GO" id="GO:0007189">
    <property type="term" value="P:adenylate cyclase-activating G protein-coupled receptor signaling pathway"/>
    <property type="evidence" value="ECO:0007669"/>
    <property type="project" value="TreeGrafter"/>
</dbReference>
<evidence type="ECO:0000256" key="4">
    <source>
        <dbReference type="ARBA" id="ARBA00022729"/>
    </source>
</evidence>
<organism evidence="12 13">
    <name type="scientific">Cyclopterus lumpus</name>
    <name type="common">Lumpsucker</name>
    <dbReference type="NCBI Taxonomy" id="8103"/>
    <lineage>
        <taxon>Eukaryota</taxon>
        <taxon>Metazoa</taxon>
        <taxon>Chordata</taxon>
        <taxon>Craniata</taxon>
        <taxon>Vertebrata</taxon>
        <taxon>Euteleostomi</taxon>
        <taxon>Actinopterygii</taxon>
        <taxon>Neopterygii</taxon>
        <taxon>Teleostei</taxon>
        <taxon>Neoteleostei</taxon>
        <taxon>Acanthomorphata</taxon>
        <taxon>Eupercaria</taxon>
        <taxon>Perciformes</taxon>
        <taxon>Cottioidei</taxon>
        <taxon>Cottales</taxon>
        <taxon>Cyclopteridae</taxon>
        <taxon>Cyclopterus</taxon>
    </lineage>
</organism>
<evidence type="ECO:0000256" key="6">
    <source>
        <dbReference type="ARBA" id="ARBA00023136"/>
    </source>
</evidence>
<evidence type="ECO:0000256" key="3">
    <source>
        <dbReference type="ARBA" id="ARBA00022692"/>
    </source>
</evidence>
<dbReference type="Pfam" id="PF00002">
    <property type="entry name" value="7tm_2"/>
    <property type="match status" value="1"/>
</dbReference>
<dbReference type="Pfam" id="PF01825">
    <property type="entry name" value="GPS"/>
    <property type="match status" value="1"/>
</dbReference>
<dbReference type="PROSITE" id="PS50221">
    <property type="entry name" value="GAIN_B"/>
    <property type="match status" value="1"/>
</dbReference>
<evidence type="ECO:0000259" key="10">
    <source>
        <dbReference type="PROSITE" id="PS50221"/>
    </source>
</evidence>
<evidence type="ECO:0000256" key="2">
    <source>
        <dbReference type="ARBA" id="ARBA00007343"/>
    </source>
</evidence>
<dbReference type="InterPro" id="IPR008078">
    <property type="entry name" value="GPCR_2_Ig-hepta-like_rcpt"/>
</dbReference>
<keyword evidence="13" id="KW-1185">Reference proteome</keyword>
<feature type="transmembrane region" description="Helical" evidence="9">
    <location>
        <begin position="549"/>
        <end position="573"/>
    </location>
</feature>
<reference evidence="12" key="1">
    <citation type="submission" date="2025-08" db="UniProtKB">
        <authorList>
            <consortium name="Ensembl"/>
        </authorList>
    </citation>
    <scope>IDENTIFICATION</scope>
</reference>
<dbReference type="AlphaFoldDB" id="A0A8C2XAW9"/>